<gene>
    <name evidence="2" type="ORF">MQE35_14615</name>
</gene>
<proteinExistence type="predicted"/>
<keyword evidence="3" id="KW-1185">Reference proteome</keyword>
<protein>
    <submittedName>
        <fullName evidence="2">DUF2007 domain-containing protein</fullName>
    </submittedName>
</protein>
<dbReference type="EMBL" id="CP094358">
    <property type="protein sequence ID" value="UOB16958.1"/>
    <property type="molecule type" value="Genomic_DNA"/>
</dbReference>
<evidence type="ECO:0000313" key="3">
    <source>
        <dbReference type="Proteomes" id="UP000831290"/>
    </source>
</evidence>
<dbReference type="KEGG" id="fbm:MQE35_14615"/>
<accession>A0A9E7D1D2</accession>
<feature type="domain" description="DUF2007" evidence="1">
    <location>
        <begin position="6"/>
        <end position="71"/>
    </location>
</feature>
<evidence type="ECO:0000259" key="1">
    <source>
        <dbReference type="Pfam" id="PF09413"/>
    </source>
</evidence>
<dbReference type="AlphaFoldDB" id="A0A9E7D1D2"/>
<name>A0A9E7D1D2_9FLAO</name>
<sequence>MESHYKKIYTGPMVNAKLLENKLKEFDISPIIKDDTESGRLAGFAPPVFGQAQVFVHEDEYSKAHALLDEILDEIED</sequence>
<reference evidence="2" key="1">
    <citation type="submission" date="2022-03" db="EMBL/GenBank/DDBJ databases">
        <title>Description of Abyssus ytuae gen. nov., sp. nov., a novel member of the family Flavobacteriaceae isolated from the sediment of Mariana Trench.</title>
        <authorList>
            <person name="Zhang J."/>
            <person name="Xu X."/>
        </authorList>
    </citation>
    <scope>NUCLEOTIDE SEQUENCE</scope>
    <source>
        <strain evidence="2">MT3330</strain>
    </source>
</reference>
<dbReference type="InterPro" id="IPR018551">
    <property type="entry name" value="DUF2007"/>
</dbReference>
<evidence type="ECO:0000313" key="2">
    <source>
        <dbReference type="EMBL" id="UOB16958.1"/>
    </source>
</evidence>
<dbReference type="Pfam" id="PF09413">
    <property type="entry name" value="DUF2007"/>
    <property type="match status" value="1"/>
</dbReference>
<dbReference type="Proteomes" id="UP000831290">
    <property type="component" value="Chromosome"/>
</dbReference>
<dbReference type="RefSeq" id="WP_255842215.1">
    <property type="nucleotide sequence ID" value="NZ_CP094358.1"/>
</dbReference>
<organism evidence="2 3">
    <name type="scientific">Abyssalbus ytuae</name>
    <dbReference type="NCBI Taxonomy" id="2926907"/>
    <lineage>
        <taxon>Bacteria</taxon>
        <taxon>Pseudomonadati</taxon>
        <taxon>Bacteroidota</taxon>
        <taxon>Flavobacteriia</taxon>
        <taxon>Flavobacteriales</taxon>
        <taxon>Flavobacteriaceae</taxon>
        <taxon>Abyssalbus</taxon>
    </lineage>
</organism>